<evidence type="ECO:0000313" key="3">
    <source>
        <dbReference type="Proteomes" id="UP001044222"/>
    </source>
</evidence>
<feature type="transmembrane region" description="Helical" evidence="1">
    <location>
        <begin position="20"/>
        <end position="39"/>
    </location>
</feature>
<proteinExistence type="predicted"/>
<keyword evidence="1" id="KW-0472">Membrane</keyword>
<gene>
    <name evidence="2" type="ORF">ANANG_G00104850</name>
</gene>
<protein>
    <submittedName>
        <fullName evidence="2">Uncharacterized protein</fullName>
    </submittedName>
</protein>
<dbReference type="AlphaFoldDB" id="A0A9D3MHE0"/>
<dbReference type="EMBL" id="JAFIRN010000005">
    <property type="protein sequence ID" value="KAG5848945.1"/>
    <property type="molecule type" value="Genomic_DNA"/>
</dbReference>
<reference evidence="2" key="1">
    <citation type="submission" date="2021-01" db="EMBL/GenBank/DDBJ databases">
        <title>A chromosome-scale assembly of European eel, Anguilla anguilla.</title>
        <authorList>
            <person name="Henkel C."/>
            <person name="Jong-Raadsen S.A."/>
            <person name="Dufour S."/>
            <person name="Weltzien F.-A."/>
            <person name="Palstra A.P."/>
            <person name="Pelster B."/>
            <person name="Spaink H.P."/>
            <person name="Van Den Thillart G.E."/>
            <person name="Jansen H."/>
            <person name="Zahm M."/>
            <person name="Klopp C."/>
            <person name="Cedric C."/>
            <person name="Louis A."/>
            <person name="Berthelot C."/>
            <person name="Parey E."/>
            <person name="Roest Crollius H."/>
            <person name="Montfort J."/>
            <person name="Robinson-Rechavi M."/>
            <person name="Bucao C."/>
            <person name="Bouchez O."/>
            <person name="Gislard M."/>
            <person name="Lluch J."/>
            <person name="Milhes M."/>
            <person name="Lampietro C."/>
            <person name="Lopez Roques C."/>
            <person name="Donnadieu C."/>
            <person name="Braasch I."/>
            <person name="Desvignes T."/>
            <person name="Postlethwait J."/>
            <person name="Bobe J."/>
            <person name="Guiguen Y."/>
            <person name="Dirks R."/>
        </authorList>
    </citation>
    <scope>NUCLEOTIDE SEQUENCE</scope>
    <source>
        <strain evidence="2">Tag_6206</strain>
        <tissue evidence="2">Liver</tissue>
    </source>
</reference>
<accession>A0A9D3MHE0</accession>
<keyword evidence="3" id="KW-1185">Reference proteome</keyword>
<name>A0A9D3MHE0_ANGAN</name>
<sequence>MDKKEQENQNTIQLSVEFAPLYLAVALLIISIFAIAIYMKRKSSIATESQFVRKERHQNGDESIHPDISPYSVAGREFQTYSVVKLTAKPAAHGVEGDQAKLPTEPYSIVRFTPQCNTLGRSQEDRKLEHP</sequence>
<organism evidence="2 3">
    <name type="scientific">Anguilla anguilla</name>
    <name type="common">European freshwater eel</name>
    <name type="synonym">Muraena anguilla</name>
    <dbReference type="NCBI Taxonomy" id="7936"/>
    <lineage>
        <taxon>Eukaryota</taxon>
        <taxon>Metazoa</taxon>
        <taxon>Chordata</taxon>
        <taxon>Craniata</taxon>
        <taxon>Vertebrata</taxon>
        <taxon>Euteleostomi</taxon>
        <taxon>Actinopterygii</taxon>
        <taxon>Neopterygii</taxon>
        <taxon>Teleostei</taxon>
        <taxon>Anguilliformes</taxon>
        <taxon>Anguillidae</taxon>
        <taxon>Anguilla</taxon>
    </lineage>
</organism>
<evidence type="ECO:0000313" key="2">
    <source>
        <dbReference type="EMBL" id="KAG5848945.1"/>
    </source>
</evidence>
<evidence type="ECO:0000256" key="1">
    <source>
        <dbReference type="SAM" id="Phobius"/>
    </source>
</evidence>
<dbReference type="Proteomes" id="UP001044222">
    <property type="component" value="Unassembled WGS sequence"/>
</dbReference>
<keyword evidence="1" id="KW-1133">Transmembrane helix</keyword>
<comment type="caution">
    <text evidence="2">The sequence shown here is derived from an EMBL/GenBank/DDBJ whole genome shotgun (WGS) entry which is preliminary data.</text>
</comment>
<keyword evidence="1" id="KW-0812">Transmembrane</keyword>